<keyword evidence="1" id="KW-0472">Membrane</keyword>
<dbReference type="InterPro" id="IPR036938">
    <property type="entry name" value="PAP2/HPO_sf"/>
</dbReference>
<dbReference type="RefSeq" id="WP_090161462.1">
    <property type="nucleotide sequence ID" value="NZ_FMWK01000003.1"/>
</dbReference>
<dbReference type="Gene3D" id="1.20.144.10">
    <property type="entry name" value="Phosphatidic acid phosphatase type 2/haloperoxidase"/>
    <property type="match status" value="1"/>
</dbReference>
<sequence>MGEQKSGIKAVVWNSLLWIIVFAVGMLIFTFYDLPIAKEVYSIDSAYGRFFEIIGLITTPMAGIFFAISNFLTLRVARKRILSIILGWLALIVFVGFNLLSVGMLNSRWLGVIFLCDLLFIRFSMLANRYICSHAQVVELRKVMMVGLVATLVAVLGQTIIKYGFNRPRFITLTDPDTQFTYWFVHHPIAHDSSFPSGHAAQSALSFMLVFLKKFLPKLRTPKWDIALWAVAIFITLSTMISRMLLGVHYATDVWAGCFLTLFTISLTNWYVEKTYKA</sequence>
<evidence type="ECO:0000256" key="1">
    <source>
        <dbReference type="SAM" id="Phobius"/>
    </source>
</evidence>
<keyword evidence="1" id="KW-1133">Transmembrane helix</keyword>
<evidence type="ECO:0000313" key="4">
    <source>
        <dbReference type="Proteomes" id="UP000199428"/>
    </source>
</evidence>
<dbReference type="EMBL" id="FMWK01000003">
    <property type="protein sequence ID" value="SCZ77491.1"/>
    <property type="molecule type" value="Genomic_DNA"/>
</dbReference>
<feature type="transmembrane region" description="Helical" evidence="1">
    <location>
        <begin position="81"/>
        <end position="103"/>
    </location>
</feature>
<feature type="transmembrane region" description="Helical" evidence="1">
    <location>
        <begin position="143"/>
        <end position="165"/>
    </location>
</feature>
<dbReference type="Proteomes" id="UP000199428">
    <property type="component" value="Unassembled WGS sequence"/>
</dbReference>
<feature type="transmembrane region" description="Helical" evidence="1">
    <location>
        <begin position="52"/>
        <end position="74"/>
    </location>
</feature>
<protein>
    <submittedName>
        <fullName evidence="3">PAP2 superfamily protein</fullName>
    </submittedName>
</protein>
<evidence type="ECO:0000259" key="2">
    <source>
        <dbReference type="SMART" id="SM00014"/>
    </source>
</evidence>
<organism evidence="3 4">
    <name type="scientific">Pseudobutyrivibrio xylanivorans</name>
    <dbReference type="NCBI Taxonomy" id="185007"/>
    <lineage>
        <taxon>Bacteria</taxon>
        <taxon>Bacillati</taxon>
        <taxon>Bacillota</taxon>
        <taxon>Clostridia</taxon>
        <taxon>Lachnospirales</taxon>
        <taxon>Lachnospiraceae</taxon>
        <taxon>Pseudobutyrivibrio</taxon>
    </lineage>
</organism>
<feature type="transmembrane region" description="Helical" evidence="1">
    <location>
        <begin position="228"/>
        <end position="248"/>
    </location>
</feature>
<feature type="transmembrane region" description="Helical" evidence="1">
    <location>
        <begin position="109"/>
        <end position="131"/>
    </location>
</feature>
<reference evidence="3 4" key="1">
    <citation type="submission" date="2016-10" db="EMBL/GenBank/DDBJ databases">
        <authorList>
            <person name="de Groot N.N."/>
        </authorList>
    </citation>
    <scope>NUCLEOTIDE SEQUENCE [LARGE SCALE GENOMIC DNA]</scope>
    <source>
        <strain evidence="3 4">DSM 10317</strain>
    </source>
</reference>
<proteinExistence type="predicted"/>
<dbReference type="SUPFAM" id="SSF48317">
    <property type="entry name" value="Acid phosphatase/Vanadium-dependent haloperoxidase"/>
    <property type="match status" value="1"/>
</dbReference>
<name>A0A1G5RVL8_PSEXY</name>
<dbReference type="SMART" id="SM00014">
    <property type="entry name" value="acidPPc"/>
    <property type="match status" value="1"/>
</dbReference>
<feature type="domain" description="Phosphatidic acid phosphatase type 2/haloperoxidase" evidence="2">
    <location>
        <begin position="143"/>
        <end position="269"/>
    </location>
</feature>
<dbReference type="InterPro" id="IPR000326">
    <property type="entry name" value="PAP2/HPO"/>
</dbReference>
<dbReference type="AlphaFoldDB" id="A0A1G5RVL8"/>
<evidence type="ECO:0000313" key="3">
    <source>
        <dbReference type="EMBL" id="SCZ77491.1"/>
    </source>
</evidence>
<keyword evidence="1" id="KW-0812">Transmembrane</keyword>
<gene>
    <name evidence="3" type="ORF">SAMN02910350_00811</name>
</gene>
<dbReference type="Pfam" id="PF01569">
    <property type="entry name" value="PAP2"/>
    <property type="match status" value="1"/>
</dbReference>
<accession>A0A1G5RVL8</accession>
<feature type="transmembrane region" description="Helical" evidence="1">
    <location>
        <begin position="12"/>
        <end position="32"/>
    </location>
</feature>
<feature type="transmembrane region" description="Helical" evidence="1">
    <location>
        <begin position="254"/>
        <end position="272"/>
    </location>
</feature>